<dbReference type="Proteomes" id="UP000194546">
    <property type="component" value="Unassembled WGS sequence"/>
</dbReference>
<name>A0A242N2Q5_CABSO</name>
<protein>
    <submittedName>
        <fullName evidence="2">Uncharacterized protein</fullName>
    </submittedName>
</protein>
<feature type="transmembrane region" description="Helical" evidence="1">
    <location>
        <begin position="9"/>
        <end position="30"/>
    </location>
</feature>
<comment type="caution">
    <text evidence="2">The sequence shown here is derived from an EMBL/GenBank/DDBJ whole genome shotgun (WGS) entry which is preliminary data.</text>
</comment>
<feature type="transmembrane region" description="Helical" evidence="1">
    <location>
        <begin position="124"/>
        <end position="145"/>
    </location>
</feature>
<feature type="transmembrane region" description="Helical" evidence="1">
    <location>
        <begin position="254"/>
        <end position="277"/>
    </location>
</feature>
<evidence type="ECO:0000313" key="2">
    <source>
        <dbReference type="EMBL" id="OTP77664.1"/>
    </source>
</evidence>
<evidence type="ECO:0000313" key="3">
    <source>
        <dbReference type="Proteomes" id="UP000194546"/>
    </source>
</evidence>
<evidence type="ECO:0000256" key="1">
    <source>
        <dbReference type="SAM" id="Phobius"/>
    </source>
</evidence>
<feature type="transmembrane region" description="Helical" evidence="1">
    <location>
        <begin position="151"/>
        <end position="172"/>
    </location>
</feature>
<keyword evidence="1" id="KW-0812">Transmembrane</keyword>
<dbReference type="EMBL" id="NBTY01000052">
    <property type="protein sequence ID" value="OTP77664.1"/>
    <property type="molecule type" value="Genomic_DNA"/>
</dbReference>
<sequence length="289" mass="30656">MSSTLKRALSWIGSALGILGAAFVGLKLLNYSHQLPIDKISISQWLGVAALSFVYGASGFLLALSWRDIVQYLGVNIRRDWAVWAYGVSQPAKYVPGNVFHLAGRQALGVSAGIPAWPLGKSMAWELGTIASMASLFALLIVPSFCGVPTGIALLLFACVAVMFIVLIWRFFSPDLARAAALQLVFLGLSGIVFAMLFRLLGGEWNLILVCGAYVIAWLIGLVTPGAPAGVGIREGVLFFLLRGSIGQAGLLEIILIGRLVTASGDLIFFLAASLGFSGRPTGLQVKTT</sequence>
<keyword evidence="1" id="KW-0472">Membrane</keyword>
<reference evidence="2 3" key="1">
    <citation type="submission" date="2017-03" db="EMBL/GenBank/DDBJ databases">
        <title>Genome analysis of strain PAMC 26510.</title>
        <authorList>
            <person name="Oh H.-M."/>
            <person name="Yang J.-A."/>
        </authorList>
    </citation>
    <scope>NUCLEOTIDE SEQUENCE [LARGE SCALE GENOMIC DNA]</scope>
    <source>
        <strain evidence="2 3">PAMC 26510</strain>
    </source>
</reference>
<keyword evidence="1" id="KW-1133">Transmembrane helix</keyword>
<gene>
    <name evidence="2" type="ORF">PAMC26510_08325</name>
</gene>
<proteinExistence type="predicted"/>
<dbReference type="RefSeq" id="WP_062000146.1">
    <property type="nucleotide sequence ID" value="NZ_NBTY01000052.1"/>
</dbReference>
<dbReference type="AlphaFoldDB" id="A0A242N2Q5"/>
<accession>A0A242N2Q5</accession>
<feature type="transmembrane region" description="Helical" evidence="1">
    <location>
        <begin position="179"/>
        <end position="201"/>
    </location>
</feature>
<organism evidence="2 3">
    <name type="scientific">Caballeronia sordidicola</name>
    <name type="common">Burkholderia sordidicola</name>
    <dbReference type="NCBI Taxonomy" id="196367"/>
    <lineage>
        <taxon>Bacteria</taxon>
        <taxon>Pseudomonadati</taxon>
        <taxon>Pseudomonadota</taxon>
        <taxon>Betaproteobacteria</taxon>
        <taxon>Burkholderiales</taxon>
        <taxon>Burkholderiaceae</taxon>
        <taxon>Caballeronia</taxon>
    </lineage>
</organism>
<feature type="transmembrane region" description="Helical" evidence="1">
    <location>
        <begin position="42"/>
        <end position="64"/>
    </location>
</feature>
<feature type="transmembrane region" description="Helical" evidence="1">
    <location>
        <begin position="207"/>
        <end position="233"/>
    </location>
</feature>